<evidence type="ECO:0000256" key="2">
    <source>
        <dbReference type="ARBA" id="ARBA00023315"/>
    </source>
</evidence>
<evidence type="ECO:0000259" key="3">
    <source>
        <dbReference type="PROSITE" id="PS51186"/>
    </source>
</evidence>
<proteinExistence type="predicted"/>
<comment type="caution">
    <text evidence="4">The sequence shown here is derived from an EMBL/GenBank/DDBJ whole genome shotgun (WGS) entry which is preliminary data.</text>
</comment>
<reference evidence="4 5" key="1">
    <citation type="submission" date="2023-11" db="EMBL/GenBank/DDBJ databases">
        <title>Bacillus jintuensis, isolated from a mudflat on the Beibu Gulf coast.</title>
        <authorList>
            <person name="Li M."/>
        </authorList>
    </citation>
    <scope>NUCLEOTIDE SEQUENCE [LARGE SCALE GENOMIC DNA]</scope>
    <source>
        <strain evidence="4 5">31A1R</strain>
    </source>
</reference>
<dbReference type="PANTHER" id="PTHR43800">
    <property type="entry name" value="PEPTIDYL-LYSINE N-ACETYLTRANSFERASE YJAB"/>
    <property type="match status" value="1"/>
</dbReference>
<dbReference type="SUPFAM" id="SSF55729">
    <property type="entry name" value="Acyl-CoA N-acyltransferases (Nat)"/>
    <property type="match status" value="1"/>
</dbReference>
<evidence type="ECO:0000256" key="1">
    <source>
        <dbReference type="ARBA" id="ARBA00022679"/>
    </source>
</evidence>
<evidence type="ECO:0000313" key="4">
    <source>
        <dbReference type="EMBL" id="MDZ5472731.1"/>
    </source>
</evidence>
<dbReference type="Proteomes" id="UP001290455">
    <property type="component" value="Unassembled WGS sequence"/>
</dbReference>
<dbReference type="PROSITE" id="PS51186">
    <property type="entry name" value="GNAT"/>
    <property type="match status" value="1"/>
</dbReference>
<dbReference type="EMBL" id="JAXOFX010000008">
    <property type="protein sequence ID" value="MDZ5472731.1"/>
    <property type="molecule type" value="Genomic_DNA"/>
</dbReference>
<keyword evidence="5" id="KW-1185">Reference proteome</keyword>
<dbReference type="Gene3D" id="3.40.630.30">
    <property type="match status" value="1"/>
</dbReference>
<accession>A0ABU5J012</accession>
<evidence type="ECO:0000313" key="5">
    <source>
        <dbReference type="Proteomes" id="UP001290455"/>
    </source>
</evidence>
<sequence>MEIQLLENRELEETAKFLTRLNSNPTYHIGYVSKNSLEIQEDLQILLQDDESSAFIVKERGQIFGFIGVDGDQERSVGEIWGPFVEANNFQLGEQLLLYVQSNVYFNKLNLFFNQENQLLLHLAEQHHYTFQSRENILEIEKEAISSNEPVQKFTEEYAEQLIILHDQIFPQTYYSGSELIDNMNADGDIYIIVEHHHLLGYVYVELDYTLRKGSIEFLGVNNRVRKQGIGTKLLKMTLSDLFRKNIDLIQLCVNTTNEKALSLYHKCGFSVKERLNFYQKAKI</sequence>
<protein>
    <submittedName>
        <fullName evidence="4">GNAT family N-acetyltransferase</fullName>
    </submittedName>
</protein>
<dbReference type="Pfam" id="PF00583">
    <property type="entry name" value="Acetyltransf_1"/>
    <property type="match status" value="1"/>
</dbReference>
<keyword evidence="2" id="KW-0012">Acyltransferase</keyword>
<dbReference type="InterPro" id="IPR016181">
    <property type="entry name" value="Acyl_CoA_acyltransferase"/>
</dbReference>
<dbReference type="RefSeq" id="WP_322447031.1">
    <property type="nucleotide sequence ID" value="NZ_JAXOFX010000008.1"/>
</dbReference>
<gene>
    <name evidence="4" type="ORF">SM124_13440</name>
</gene>
<feature type="domain" description="N-acetyltransferase" evidence="3">
    <location>
        <begin position="149"/>
        <end position="284"/>
    </location>
</feature>
<name>A0ABU5J012_9BACI</name>
<dbReference type="PANTHER" id="PTHR43800:SF1">
    <property type="entry name" value="PEPTIDYL-LYSINE N-ACETYLTRANSFERASE YJAB"/>
    <property type="match status" value="1"/>
</dbReference>
<dbReference type="CDD" id="cd04301">
    <property type="entry name" value="NAT_SF"/>
    <property type="match status" value="1"/>
</dbReference>
<dbReference type="InterPro" id="IPR000182">
    <property type="entry name" value="GNAT_dom"/>
</dbReference>
<organism evidence="4 5">
    <name type="scientific">Robertmurraya mangrovi</name>
    <dbReference type="NCBI Taxonomy" id="3098077"/>
    <lineage>
        <taxon>Bacteria</taxon>
        <taxon>Bacillati</taxon>
        <taxon>Bacillota</taxon>
        <taxon>Bacilli</taxon>
        <taxon>Bacillales</taxon>
        <taxon>Bacillaceae</taxon>
        <taxon>Robertmurraya</taxon>
    </lineage>
</organism>
<keyword evidence="1" id="KW-0808">Transferase</keyword>